<accession>A0AAU9SAF1</accession>
<dbReference type="PROSITE" id="PS50158">
    <property type="entry name" value="ZF_CCHC"/>
    <property type="match status" value="1"/>
</dbReference>
<dbReference type="GO" id="GO:0003676">
    <property type="term" value="F:nucleic acid binding"/>
    <property type="evidence" value="ECO:0007669"/>
    <property type="project" value="InterPro"/>
</dbReference>
<protein>
    <recommendedName>
        <fullName evidence="3">CCHC-type domain-containing protein</fullName>
    </recommendedName>
</protein>
<keyword evidence="1" id="KW-0479">Metal-binding</keyword>
<dbReference type="Proteomes" id="UP000836841">
    <property type="component" value="Chromosome 4"/>
</dbReference>
<sequence>MPKQRRGPSKAPQVSKKFLRVLTISSAERGDSASVSVFVGSSSDGNSTSAGTNSTTVSLSSPLGVASKPDLLNSSASGVGPKSDLAFSQVDLPQGILAPVILLVAAEEISPGTESQSEQVAITTTSDCFASPSVGVTQPVRKWSSLVQDSAQLQELGSPTQHISGAPFVLIPDENISAAKQEFKDFIFARFHGDSPEMGRIIGVINAIWARSEPRIFVHRFSMFVFPWTQDLDPEQPPITSAIVSVELRNVPYLLFNKESLSRIFKAVGKHVSLAPETERKENFEVAKVFVRVDLTRKLPSTVISGFSSGKEVEIAVSYPWLPMKCEACGKFGHEKKSCRPLASGRKLSKSPGPPERIRRVSRPGRAKEMIHKPQSREATKNPGGEGSPSQSIDEITQDKRDVARSMEAQFNGHARVVPNGGTEPEGRVAGAVPVGCLKKDALLTSEKGITSCAESNGGGTTENKDAEATTSLLKDGDCTAVEQEPPFFLVPHRKSGRKVTK</sequence>
<dbReference type="GO" id="GO:0008270">
    <property type="term" value="F:zinc ion binding"/>
    <property type="evidence" value="ECO:0007669"/>
    <property type="project" value="UniProtKB-KW"/>
</dbReference>
<keyword evidence="5" id="KW-1185">Reference proteome</keyword>
<keyword evidence="1" id="KW-0863">Zinc-finger</keyword>
<evidence type="ECO:0000259" key="3">
    <source>
        <dbReference type="PROSITE" id="PS50158"/>
    </source>
</evidence>
<name>A0AAU9SAF1_THLAR</name>
<feature type="domain" description="CCHC-type" evidence="3">
    <location>
        <begin position="325"/>
        <end position="340"/>
    </location>
</feature>
<dbReference type="AlphaFoldDB" id="A0AAU9SAF1"/>
<dbReference type="InterPro" id="IPR001878">
    <property type="entry name" value="Znf_CCHC"/>
</dbReference>
<dbReference type="InterPro" id="IPR040256">
    <property type="entry name" value="At4g02000-like"/>
</dbReference>
<dbReference type="PANTHER" id="PTHR31286">
    <property type="entry name" value="GLYCINE-RICH CELL WALL STRUCTURAL PROTEIN 1.8-LIKE"/>
    <property type="match status" value="1"/>
</dbReference>
<keyword evidence="1" id="KW-0862">Zinc</keyword>
<evidence type="ECO:0000256" key="2">
    <source>
        <dbReference type="SAM" id="MobiDB-lite"/>
    </source>
</evidence>
<feature type="region of interest" description="Disordered" evidence="2">
    <location>
        <begin position="337"/>
        <end position="394"/>
    </location>
</feature>
<evidence type="ECO:0000313" key="4">
    <source>
        <dbReference type="EMBL" id="CAH2059124.1"/>
    </source>
</evidence>
<evidence type="ECO:0000256" key="1">
    <source>
        <dbReference type="PROSITE-ProRule" id="PRU00047"/>
    </source>
</evidence>
<organism evidence="4 5">
    <name type="scientific">Thlaspi arvense</name>
    <name type="common">Field penny-cress</name>
    <dbReference type="NCBI Taxonomy" id="13288"/>
    <lineage>
        <taxon>Eukaryota</taxon>
        <taxon>Viridiplantae</taxon>
        <taxon>Streptophyta</taxon>
        <taxon>Embryophyta</taxon>
        <taxon>Tracheophyta</taxon>
        <taxon>Spermatophyta</taxon>
        <taxon>Magnoliopsida</taxon>
        <taxon>eudicotyledons</taxon>
        <taxon>Gunneridae</taxon>
        <taxon>Pentapetalae</taxon>
        <taxon>rosids</taxon>
        <taxon>malvids</taxon>
        <taxon>Brassicales</taxon>
        <taxon>Brassicaceae</taxon>
        <taxon>Thlaspideae</taxon>
        <taxon>Thlaspi</taxon>
    </lineage>
</organism>
<dbReference type="EMBL" id="OU466860">
    <property type="protein sequence ID" value="CAH2059124.1"/>
    <property type="molecule type" value="Genomic_DNA"/>
</dbReference>
<feature type="region of interest" description="Disordered" evidence="2">
    <location>
        <begin position="451"/>
        <end position="471"/>
    </location>
</feature>
<reference evidence="4 5" key="1">
    <citation type="submission" date="2022-03" db="EMBL/GenBank/DDBJ databases">
        <authorList>
            <person name="Nunn A."/>
            <person name="Chopra R."/>
            <person name="Nunn A."/>
            <person name="Contreras Garrido A."/>
        </authorList>
    </citation>
    <scope>NUCLEOTIDE SEQUENCE [LARGE SCALE GENOMIC DNA]</scope>
</reference>
<gene>
    <name evidence="4" type="ORF">TAV2_LOCUS14202</name>
</gene>
<evidence type="ECO:0000313" key="5">
    <source>
        <dbReference type="Proteomes" id="UP000836841"/>
    </source>
</evidence>
<feature type="compositionally biased region" description="Basic and acidic residues" evidence="2">
    <location>
        <begin position="366"/>
        <end position="380"/>
    </location>
</feature>
<proteinExistence type="predicted"/>
<dbReference type="PANTHER" id="PTHR31286:SF175">
    <property type="entry name" value="DUF4283 DOMAIN-CONTAINING PROTEIN"/>
    <property type="match status" value="1"/>
</dbReference>